<feature type="transmembrane region" description="Helical" evidence="6">
    <location>
        <begin position="106"/>
        <end position="125"/>
    </location>
</feature>
<dbReference type="EMBL" id="VSSQ01015850">
    <property type="protein sequence ID" value="MPM56626.1"/>
    <property type="molecule type" value="Genomic_DNA"/>
</dbReference>
<evidence type="ECO:0000256" key="2">
    <source>
        <dbReference type="ARBA" id="ARBA00022475"/>
    </source>
</evidence>
<sequence length="425" mass="46160">MDKTIHNRVQGKLSKERMKSFFVNNLVTILFLVLCLVGLRLSGLSLAFYLNDIVSRVARNTFLVLALLIPVLAGMGLNFAIVLGAMAGQSAIIFVTHWGIGGMGGILLSVAICSPLALFLGYLTGKLLDKARGKEMITSLILGYFANGVYQLFFLILVGTVIPMNNEVLVLSSGVGLRSSIDLSGGLRYAIDDVMRLSFPIFALYCAIGMLVLGTYLLIKARRTGKHERMKRYIVLLVVSFALFVWSLITSLSLSAVNMVRVPLLTMVIIAALCAFTHFFFKTKMGQDLKTVGQDPHIAEVSGINVSRRKIQAIMISTLLAAWGQIIFLQNLGAFSTYGSHEQVGMFAAAAILIGGASVSKATISHALLGTILFHTLFIVSPLAGRNLFGDAQIGEYFRSFVAYGVIAVALGLHAWKKLMQGRKK</sequence>
<dbReference type="Pfam" id="PF02653">
    <property type="entry name" value="BPD_transp_2"/>
    <property type="match status" value="1"/>
</dbReference>
<feature type="transmembrane region" description="Helical" evidence="6">
    <location>
        <begin position="137"/>
        <end position="162"/>
    </location>
</feature>
<dbReference type="AlphaFoldDB" id="A0A645AUT9"/>
<protein>
    <recommendedName>
        <fullName evidence="8">ABC transporter permease</fullName>
    </recommendedName>
</protein>
<feature type="transmembrane region" description="Helical" evidence="6">
    <location>
        <begin position="262"/>
        <end position="281"/>
    </location>
</feature>
<dbReference type="GO" id="GO:0005886">
    <property type="term" value="C:plasma membrane"/>
    <property type="evidence" value="ECO:0007669"/>
    <property type="project" value="UniProtKB-SubCell"/>
</dbReference>
<evidence type="ECO:0000256" key="4">
    <source>
        <dbReference type="ARBA" id="ARBA00022989"/>
    </source>
</evidence>
<feature type="transmembrane region" description="Helical" evidence="6">
    <location>
        <begin position="397"/>
        <end position="416"/>
    </location>
</feature>
<evidence type="ECO:0000313" key="7">
    <source>
        <dbReference type="EMBL" id="MPM56626.1"/>
    </source>
</evidence>
<reference evidence="7" key="1">
    <citation type="submission" date="2019-08" db="EMBL/GenBank/DDBJ databases">
        <authorList>
            <person name="Kucharzyk K."/>
            <person name="Murdoch R.W."/>
            <person name="Higgins S."/>
            <person name="Loffler F."/>
        </authorList>
    </citation>
    <scope>NUCLEOTIDE SEQUENCE</scope>
</reference>
<proteinExistence type="predicted"/>
<keyword evidence="3 6" id="KW-0812">Transmembrane</keyword>
<dbReference type="GO" id="GO:0022857">
    <property type="term" value="F:transmembrane transporter activity"/>
    <property type="evidence" value="ECO:0007669"/>
    <property type="project" value="InterPro"/>
</dbReference>
<evidence type="ECO:0000256" key="1">
    <source>
        <dbReference type="ARBA" id="ARBA00004651"/>
    </source>
</evidence>
<keyword evidence="4 6" id="KW-1133">Transmembrane helix</keyword>
<accession>A0A645AUT9</accession>
<evidence type="ECO:0000256" key="5">
    <source>
        <dbReference type="ARBA" id="ARBA00023136"/>
    </source>
</evidence>
<evidence type="ECO:0000256" key="6">
    <source>
        <dbReference type="SAM" id="Phobius"/>
    </source>
</evidence>
<dbReference type="InterPro" id="IPR001851">
    <property type="entry name" value="ABC_transp_permease"/>
</dbReference>
<organism evidence="7">
    <name type="scientific">bioreactor metagenome</name>
    <dbReference type="NCBI Taxonomy" id="1076179"/>
    <lineage>
        <taxon>unclassified sequences</taxon>
        <taxon>metagenomes</taxon>
        <taxon>ecological metagenomes</taxon>
    </lineage>
</organism>
<feature type="transmembrane region" description="Helical" evidence="6">
    <location>
        <begin position="21"/>
        <end position="41"/>
    </location>
</feature>
<feature type="transmembrane region" description="Helical" evidence="6">
    <location>
        <begin position="197"/>
        <end position="221"/>
    </location>
</feature>
<evidence type="ECO:0008006" key="8">
    <source>
        <dbReference type="Google" id="ProtNLM"/>
    </source>
</evidence>
<feature type="transmembrane region" description="Helical" evidence="6">
    <location>
        <begin position="367"/>
        <end position="385"/>
    </location>
</feature>
<keyword evidence="5 6" id="KW-0472">Membrane</keyword>
<evidence type="ECO:0000256" key="3">
    <source>
        <dbReference type="ARBA" id="ARBA00022692"/>
    </source>
</evidence>
<comment type="subcellular location">
    <subcellularLocation>
        <location evidence="1">Cell membrane</location>
        <topology evidence="1">Multi-pass membrane protein</topology>
    </subcellularLocation>
</comment>
<dbReference type="PANTHER" id="PTHR32196">
    <property type="entry name" value="ABC TRANSPORTER PERMEASE PROTEIN YPHD-RELATED-RELATED"/>
    <property type="match status" value="1"/>
</dbReference>
<gene>
    <name evidence="7" type="ORF">SDC9_103435</name>
</gene>
<feature type="transmembrane region" description="Helical" evidence="6">
    <location>
        <begin position="344"/>
        <end position="360"/>
    </location>
</feature>
<dbReference type="PANTHER" id="PTHR32196:SF15">
    <property type="entry name" value="SUGAR ABC TRANSPORTER PERMEASE PROTEIN"/>
    <property type="match status" value="1"/>
</dbReference>
<feature type="transmembrane region" description="Helical" evidence="6">
    <location>
        <begin position="313"/>
        <end position="332"/>
    </location>
</feature>
<feature type="transmembrane region" description="Helical" evidence="6">
    <location>
        <begin position="233"/>
        <end position="256"/>
    </location>
</feature>
<comment type="caution">
    <text evidence="7">The sequence shown here is derived from an EMBL/GenBank/DDBJ whole genome shotgun (WGS) entry which is preliminary data.</text>
</comment>
<name>A0A645AUT9_9ZZZZ</name>
<keyword evidence="2" id="KW-1003">Cell membrane</keyword>
<feature type="transmembrane region" description="Helical" evidence="6">
    <location>
        <begin position="53"/>
        <end position="72"/>
    </location>
</feature>